<comment type="similarity">
    <text evidence="3 4">Belongs to the PSMG2 family.</text>
</comment>
<dbReference type="PANTHER" id="PTHR12970">
    <property type="entry name" value="PROTEASOME ASSEMBLY CHAPERONE 2"/>
    <property type="match status" value="1"/>
</dbReference>
<dbReference type="InterPro" id="IPR038389">
    <property type="entry name" value="PSMG2_sf"/>
</dbReference>
<dbReference type="Gene3D" id="3.40.50.10900">
    <property type="entry name" value="PAC-like subunit"/>
    <property type="match status" value="1"/>
</dbReference>
<comment type="subunit">
    <text evidence="4">Forms a heterodimer with PSMG1.</text>
</comment>
<evidence type="ECO:0000256" key="3">
    <source>
        <dbReference type="ARBA" id="ARBA00025745"/>
    </source>
</evidence>
<gene>
    <name evidence="5" type="ORF">PV327_006230</name>
</gene>
<dbReference type="AlphaFoldDB" id="A0AA39F3W6"/>
<proteinExistence type="inferred from homology"/>
<dbReference type="InterPro" id="IPR016562">
    <property type="entry name" value="Proteasome_assmbl_chp_2_euk"/>
</dbReference>
<dbReference type="Proteomes" id="UP001168972">
    <property type="component" value="Unassembled WGS sequence"/>
</dbReference>
<dbReference type="Pfam" id="PF09754">
    <property type="entry name" value="PAC2"/>
    <property type="match status" value="1"/>
</dbReference>
<protein>
    <recommendedName>
        <fullName evidence="1 4">Proteasome assembly chaperone 2</fullName>
    </recommendedName>
</protein>
<reference evidence="5" key="2">
    <citation type="submission" date="2023-03" db="EMBL/GenBank/DDBJ databases">
        <authorList>
            <person name="Inwood S.N."/>
            <person name="Skelly J.G."/>
            <person name="Guhlin J."/>
            <person name="Harrop T.W.R."/>
            <person name="Goldson S.G."/>
            <person name="Dearden P.K."/>
        </authorList>
    </citation>
    <scope>NUCLEOTIDE SEQUENCE</scope>
    <source>
        <strain evidence="5">Lincoln</strain>
        <tissue evidence="5">Whole body</tissue>
    </source>
</reference>
<evidence type="ECO:0000256" key="1">
    <source>
        <dbReference type="ARBA" id="ARBA00019186"/>
    </source>
</evidence>
<accession>A0AA39F3W6</accession>
<dbReference type="GO" id="GO:0005634">
    <property type="term" value="C:nucleus"/>
    <property type="evidence" value="ECO:0007669"/>
    <property type="project" value="TreeGrafter"/>
</dbReference>
<name>A0AA39F3W6_MICHY</name>
<dbReference type="GO" id="GO:0043248">
    <property type="term" value="P:proteasome assembly"/>
    <property type="evidence" value="ECO:0007669"/>
    <property type="project" value="TreeGrafter"/>
</dbReference>
<organism evidence="5 6">
    <name type="scientific">Microctonus hyperodae</name>
    <name type="common">Parasitoid wasp</name>
    <dbReference type="NCBI Taxonomy" id="165561"/>
    <lineage>
        <taxon>Eukaryota</taxon>
        <taxon>Metazoa</taxon>
        <taxon>Ecdysozoa</taxon>
        <taxon>Arthropoda</taxon>
        <taxon>Hexapoda</taxon>
        <taxon>Insecta</taxon>
        <taxon>Pterygota</taxon>
        <taxon>Neoptera</taxon>
        <taxon>Endopterygota</taxon>
        <taxon>Hymenoptera</taxon>
        <taxon>Apocrita</taxon>
        <taxon>Ichneumonoidea</taxon>
        <taxon>Braconidae</taxon>
        <taxon>Euphorinae</taxon>
        <taxon>Microctonus</taxon>
    </lineage>
</organism>
<evidence type="ECO:0000313" key="6">
    <source>
        <dbReference type="Proteomes" id="UP001168972"/>
    </source>
</evidence>
<comment type="function">
    <text evidence="4">Chaperone protein which promotes assembly of the 20S proteasome as part of a heterodimer with PSMG1.</text>
</comment>
<evidence type="ECO:0000256" key="2">
    <source>
        <dbReference type="ARBA" id="ARBA00023186"/>
    </source>
</evidence>
<sequence length="251" mass="28348">MIKLIEKINLSGCTLIIPAVAVGNVGQLAIDLLITNTNMKKIGYVVNSCFIPILGADPYVKDSTELCTASDVYHNDKDKIIAIQIRSPSIKGLQSFFDDLKEFIEFEKIAKVVILTSGWAHTRTDVQLRSEPLRYLSSPNIEKEFGEKFNKLNWIKLEPTKNPIDNSDCLEIPGGGFAIKLFNYFIDNQIPTVIIMKFCSEGDNVPDAVELAIYLNKWLPCRMIDSHGKINVKYPHSWEFLFGNPAPFEIY</sequence>
<evidence type="ECO:0000313" key="5">
    <source>
        <dbReference type="EMBL" id="KAK0162455.1"/>
    </source>
</evidence>
<evidence type="ECO:0000256" key="4">
    <source>
        <dbReference type="PIRNR" id="PIRNR010044"/>
    </source>
</evidence>
<dbReference type="PANTHER" id="PTHR12970:SF1">
    <property type="entry name" value="PROTEASOME ASSEMBLY CHAPERONE 2"/>
    <property type="match status" value="1"/>
</dbReference>
<keyword evidence="2 4" id="KW-0143">Chaperone</keyword>
<dbReference type="GO" id="GO:0005829">
    <property type="term" value="C:cytosol"/>
    <property type="evidence" value="ECO:0007669"/>
    <property type="project" value="TreeGrafter"/>
</dbReference>
<keyword evidence="6" id="KW-1185">Reference proteome</keyword>
<dbReference type="EMBL" id="JAQQBR010001833">
    <property type="protein sequence ID" value="KAK0162455.1"/>
    <property type="molecule type" value="Genomic_DNA"/>
</dbReference>
<dbReference type="PIRSF" id="PIRSF010044">
    <property type="entry name" value="UCP010044"/>
    <property type="match status" value="1"/>
</dbReference>
<dbReference type="InterPro" id="IPR019151">
    <property type="entry name" value="Proteasome_assmbl_chaperone_2"/>
</dbReference>
<comment type="caution">
    <text evidence="5">The sequence shown here is derived from an EMBL/GenBank/DDBJ whole genome shotgun (WGS) entry which is preliminary data.</text>
</comment>
<reference evidence="5" key="1">
    <citation type="journal article" date="2023" name="bioRxiv">
        <title>Scaffold-level genome assemblies of two parasitoid biocontrol wasps reveal the parthenogenesis mechanism and an associated novel virus.</title>
        <authorList>
            <person name="Inwood S."/>
            <person name="Skelly J."/>
            <person name="Guhlin J."/>
            <person name="Harrop T."/>
            <person name="Goldson S."/>
            <person name="Dearden P."/>
        </authorList>
    </citation>
    <scope>NUCLEOTIDE SEQUENCE</scope>
    <source>
        <strain evidence="5">Lincoln</strain>
        <tissue evidence="5">Whole body</tissue>
    </source>
</reference>